<organism evidence="3 4">
    <name type="scientific">Pedobacter quisquiliarum</name>
    <dbReference type="NCBI Taxonomy" id="1834438"/>
    <lineage>
        <taxon>Bacteria</taxon>
        <taxon>Pseudomonadati</taxon>
        <taxon>Bacteroidota</taxon>
        <taxon>Sphingobacteriia</taxon>
        <taxon>Sphingobacteriales</taxon>
        <taxon>Sphingobacteriaceae</taxon>
        <taxon>Pedobacter</taxon>
    </lineage>
</organism>
<keyword evidence="2" id="KW-0472">Membrane</keyword>
<comment type="caution">
    <text evidence="3">The sequence shown here is derived from an EMBL/GenBank/DDBJ whole genome shotgun (WGS) entry which is preliminary data.</text>
</comment>
<reference evidence="3" key="2">
    <citation type="submission" date="2020-09" db="EMBL/GenBank/DDBJ databases">
        <authorList>
            <person name="Sun Q."/>
            <person name="Zhou Y."/>
        </authorList>
    </citation>
    <scope>NUCLEOTIDE SEQUENCE</scope>
    <source>
        <strain evidence="3">CGMCC 1.15343</strain>
    </source>
</reference>
<evidence type="ECO:0000256" key="2">
    <source>
        <dbReference type="SAM" id="Phobius"/>
    </source>
</evidence>
<sequence length="614" mass="69414">MTNLNPKKKKLLKWIAGVLIALLVLVIASAVYIAAKWKPFLTEKIKTGVYEASDHLYNIDFTDLNLNILTGTVSMDSVKLYPDTAVFHKLRKQDLAPVHLFEIRLDELKLTRISIMDAYFKKRINMNAIVLDHPSINMLRFNVKPQPDTVKTATNLYQKISKSLESVHIRSIKVLNANFDYIKGENGTVLNAVKKLNVSITDVLIDSVSQHDKERFYYSKDVAFELIGYKSVSKDKMYTIKVDTLTGFANSGDIRLKGFQMIPMYPDLTFSRKYSTQRDRYDLKFPTISFRGLDIERFNVEGRLYAEALTIASAKVKIFMNRELPPSKANKSRNFPQIALQRVELPLIIDTVNLKNVDVAYTEYNPIAQERGTVNIDNLTGTIKNVTNDSLQKSKNAFMAADLKAKIIKAADLDAHLRFNLNAADGAFTFRGSIGAMNMPALNPLASALGLVKIETGNIQKVEFDVKGNAVGSTGSMKMYYTNLKVQLLKEGEDGAAPKKKGLLSFLANKLVVKDANPEKGEPLRVAPIQFTRSPSQSFFSLLWKSVFSGIRETVGIGFIKPKSAEKSYEKIEDKLEERKEDRKEKREERREARKKEREEKQKADDKKEKAGKN</sequence>
<keyword evidence="2" id="KW-1133">Transmembrane helix</keyword>
<evidence type="ECO:0000313" key="3">
    <source>
        <dbReference type="EMBL" id="GGC74307.1"/>
    </source>
</evidence>
<feature type="transmembrane region" description="Helical" evidence="2">
    <location>
        <begin position="12"/>
        <end position="35"/>
    </location>
</feature>
<reference evidence="3" key="1">
    <citation type="journal article" date="2014" name="Int. J. Syst. Evol. Microbiol.">
        <title>Complete genome sequence of Corynebacterium casei LMG S-19264T (=DSM 44701T), isolated from a smear-ripened cheese.</title>
        <authorList>
            <consortium name="US DOE Joint Genome Institute (JGI-PGF)"/>
            <person name="Walter F."/>
            <person name="Albersmeier A."/>
            <person name="Kalinowski J."/>
            <person name="Ruckert C."/>
        </authorList>
    </citation>
    <scope>NUCLEOTIDE SEQUENCE</scope>
    <source>
        <strain evidence="3">CGMCC 1.15343</strain>
    </source>
</reference>
<name>A0A916UIM0_9SPHI</name>
<keyword evidence="2" id="KW-0812">Transmembrane</keyword>
<dbReference type="AlphaFoldDB" id="A0A916UIM0"/>
<dbReference type="Proteomes" id="UP000651668">
    <property type="component" value="Unassembled WGS sequence"/>
</dbReference>
<evidence type="ECO:0000313" key="4">
    <source>
        <dbReference type="Proteomes" id="UP000651668"/>
    </source>
</evidence>
<protein>
    <submittedName>
        <fullName evidence="3">Uncharacterized protein</fullName>
    </submittedName>
</protein>
<feature type="region of interest" description="Disordered" evidence="1">
    <location>
        <begin position="566"/>
        <end position="614"/>
    </location>
</feature>
<evidence type="ECO:0000256" key="1">
    <source>
        <dbReference type="SAM" id="MobiDB-lite"/>
    </source>
</evidence>
<keyword evidence="4" id="KW-1185">Reference proteome</keyword>
<gene>
    <name evidence="3" type="ORF">GCM10011387_29990</name>
</gene>
<accession>A0A916UIM0</accession>
<dbReference type="EMBL" id="BMIL01000011">
    <property type="protein sequence ID" value="GGC74307.1"/>
    <property type="molecule type" value="Genomic_DNA"/>
</dbReference>
<dbReference type="RefSeq" id="WP_188627745.1">
    <property type="nucleotide sequence ID" value="NZ_BMIL01000011.1"/>
</dbReference>
<proteinExistence type="predicted"/>